<comment type="caution">
    <text evidence="12">The sequence shown here is derived from an EMBL/GenBank/DDBJ whole genome shotgun (WGS) entry which is preliminary data.</text>
</comment>
<feature type="region of interest" description="Disordered" evidence="8">
    <location>
        <begin position="1"/>
        <end position="33"/>
    </location>
</feature>
<sequence>MTTHQATAIGDPTRPPEHRPEQHRRKAPKEDRLRKYRPDLQGLRAVAITMVVFVHTGILDIHGGVDVSFTLSGFLIGSQLLAEIDKTGKVSLGKFWARRFRRLAPGAALTIVVTAVVAWIYASPFKFRGYMQDGFAASLSFINWRQAENGTDYFADDGSQSPYQHFWSLSIEEQFYVLAPIALVIVAWLSRAIFRNRFLVGLFLAAVISGSLYLSITTTQTNQPLAYFGTPTRVWELAIGVFVALNARLLSRMYQGLAAVLGWVGLGTILVTASLITEQTPLPGYAVGGPVLGATLIMAAGCANPRLGAERLLDNPVFNFVGNASYGWYLWHWPMLILWSDIVGHEITYSDRFRVAAGSFVLAVAGHYVIERRLKANVRLVQIPWRGILTGLTLTATAAVAMTLAIRVVPLNLSVTTAAGAAANGFGGIASVEQAVKERDHPRISEDALLKAPHDRGDHGCIDDLLITGYSLQDKCVIGDTTSKRTMVLLGDSHAYQWGNAFDKLGKKLHVKVITVIKSGCSPEVYKITREDLGRDYTECTSWRKTALDKIDQLHPDVLVVANRAQATATRQGADQTFERLKATGAKLVYLTDTPYPNRSIPDCLATKGAEIGTCSPKSTEVIDRAEYRLLERETAEKYGFKVIDTIPAFCADGYCPAVIGGHVVYWDYSHMTGSYSTSLEPYLEPRFKTVLAG</sequence>
<feature type="transmembrane region" description="Helical" evidence="9">
    <location>
        <begin position="175"/>
        <end position="194"/>
    </location>
</feature>
<dbReference type="RefSeq" id="WP_229840378.1">
    <property type="nucleotide sequence ID" value="NZ_BMQA01000009.1"/>
</dbReference>
<reference evidence="12" key="2">
    <citation type="submission" date="2020-09" db="EMBL/GenBank/DDBJ databases">
        <authorList>
            <person name="Sun Q."/>
            <person name="Ohkuma M."/>
        </authorList>
    </citation>
    <scope>NUCLEOTIDE SEQUENCE</scope>
    <source>
        <strain evidence="12">JCM 3086</strain>
    </source>
</reference>
<feature type="transmembrane region" description="Helical" evidence="9">
    <location>
        <begin position="199"/>
        <end position="219"/>
    </location>
</feature>
<dbReference type="SUPFAM" id="SSF52266">
    <property type="entry name" value="SGNH hydrolase"/>
    <property type="match status" value="1"/>
</dbReference>
<dbReference type="InterPro" id="IPR002656">
    <property type="entry name" value="Acyl_transf_3_dom"/>
</dbReference>
<accession>A0A917KN96</accession>
<dbReference type="EMBL" id="BMQA01000009">
    <property type="protein sequence ID" value="GGJ19546.1"/>
    <property type="molecule type" value="Genomic_DNA"/>
</dbReference>
<dbReference type="PANTHER" id="PTHR23028:SF53">
    <property type="entry name" value="ACYL_TRANSF_3 DOMAIN-CONTAINING PROTEIN"/>
    <property type="match status" value="1"/>
</dbReference>
<evidence type="ECO:0000256" key="8">
    <source>
        <dbReference type="SAM" id="MobiDB-lite"/>
    </source>
</evidence>
<keyword evidence="4 9" id="KW-0812">Transmembrane</keyword>
<evidence type="ECO:0000259" key="10">
    <source>
        <dbReference type="Pfam" id="PF01757"/>
    </source>
</evidence>
<reference evidence="12" key="1">
    <citation type="journal article" date="2014" name="Int. J. Syst. Evol. Microbiol.">
        <title>Complete genome sequence of Corynebacterium casei LMG S-19264T (=DSM 44701T), isolated from a smear-ripened cheese.</title>
        <authorList>
            <consortium name="US DOE Joint Genome Institute (JGI-PGF)"/>
            <person name="Walter F."/>
            <person name="Albersmeier A."/>
            <person name="Kalinowski J."/>
            <person name="Ruckert C."/>
        </authorList>
    </citation>
    <scope>NUCLEOTIDE SEQUENCE</scope>
    <source>
        <strain evidence="12">JCM 3086</strain>
    </source>
</reference>
<feature type="transmembrane region" description="Helical" evidence="9">
    <location>
        <begin position="282"/>
        <end position="304"/>
    </location>
</feature>
<evidence type="ECO:0000313" key="13">
    <source>
        <dbReference type="Proteomes" id="UP000657574"/>
    </source>
</evidence>
<feature type="transmembrane region" description="Helical" evidence="9">
    <location>
        <begin position="257"/>
        <end position="276"/>
    </location>
</feature>
<evidence type="ECO:0000256" key="5">
    <source>
        <dbReference type="ARBA" id="ARBA00022989"/>
    </source>
</evidence>
<feature type="domain" description="Acyltransferase 3" evidence="10">
    <location>
        <begin position="39"/>
        <end position="370"/>
    </location>
</feature>
<keyword evidence="3" id="KW-0808">Transferase</keyword>
<evidence type="ECO:0000256" key="3">
    <source>
        <dbReference type="ARBA" id="ARBA00022679"/>
    </source>
</evidence>
<dbReference type="Pfam" id="PF01757">
    <property type="entry name" value="Acyl_transf_3"/>
    <property type="match status" value="1"/>
</dbReference>
<dbReference type="GO" id="GO:0016747">
    <property type="term" value="F:acyltransferase activity, transferring groups other than amino-acyl groups"/>
    <property type="evidence" value="ECO:0007669"/>
    <property type="project" value="InterPro"/>
</dbReference>
<evidence type="ECO:0000256" key="1">
    <source>
        <dbReference type="ARBA" id="ARBA00004651"/>
    </source>
</evidence>
<evidence type="ECO:0000256" key="4">
    <source>
        <dbReference type="ARBA" id="ARBA00022692"/>
    </source>
</evidence>
<dbReference type="Proteomes" id="UP000657574">
    <property type="component" value="Unassembled WGS sequence"/>
</dbReference>
<dbReference type="Gene3D" id="3.40.50.1110">
    <property type="entry name" value="SGNH hydrolase"/>
    <property type="match status" value="1"/>
</dbReference>
<feature type="domain" description="SGNH" evidence="11">
    <location>
        <begin position="472"/>
        <end position="685"/>
    </location>
</feature>
<dbReference type="Pfam" id="PF19040">
    <property type="entry name" value="SGNH"/>
    <property type="match status" value="1"/>
</dbReference>
<feature type="transmembrane region" description="Helical" evidence="9">
    <location>
        <begin position="316"/>
        <end position="333"/>
    </location>
</feature>
<evidence type="ECO:0000256" key="6">
    <source>
        <dbReference type="ARBA" id="ARBA00023136"/>
    </source>
</evidence>
<feature type="transmembrane region" description="Helical" evidence="9">
    <location>
        <begin position="65"/>
        <end position="82"/>
    </location>
</feature>
<feature type="transmembrane region" description="Helical" evidence="9">
    <location>
        <begin position="225"/>
        <end position="245"/>
    </location>
</feature>
<evidence type="ECO:0000259" key="11">
    <source>
        <dbReference type="Pfam" id="PF19040"/>
    </source>
</evidence>
<dbReference type="PANTHER" id="PTHR23028">
    <property type="entry name" value="ACETYLTRANSFERASE"/>
    <property type="match status" value="1"/>
</dbReference>
<keyword evidence="13" id="KW-1185">Reference proteome</keyword>
<protein>
    <submittedName>
        <fullName evidence="12">Acyltransferase</fullName>
    </submittedName>
</protein>
<feature type="transmembrane region" description="Helical" evidence="9">
    <location>
        <begin position="42"/>
        <end position="59"/>
    </location>
</feature>
<dbReference type="InterPro" id="IPR036514">
    <property type="entry name" value="SGNH_hydro_sf"/>
</dbReference>
<evidence type="ECO:0000313" key="12">
    <source>
        <dbReference type="EMBL" id="GGJ19546.1"/>
    </source>
</evidence>
<evidence type="ECO:0000256" key="2">
    <source>
        <dbReference type="ARBA" id="ARBA00022475"/>
    </source>
</evidence>
<keyword evidence="2" id="KW-1003">Cell membrane</keyword>
<feature type="transmembrane region" description="Helical" evidence="9">
    <location>
        <begin position="103"/>
        <end position="122"/>
    </location>
</feature>
<evidence type="ECO:0000256" key="7">
    <source>
        <dbReference type="ARBA" id="ARBA00023315"/>
    </source>
</evidence>
<dbReference type="InterPro" id="IPR043968">
    <property type="entry name" value="SGNH"/>
</dbReference>
<organism evidence="12 13">
    <name type="scientific">Streptomyces brasiliensis</name>
    <dbReference type="NCBI Taxonomy" id="1954"/>
    <lineage>
        <taxon>Bacteria</taxon>
        <taxon>Bacillati</taxon>
        <taxon>Actinomycetota</taxon>
        <taxon>Actinomycetes</taxon>
        <taxon>Kitasatosporales</taxon>
        <taxon>Streptomycetaceae</taxon>
        <taxon>Streptomyces</taxon>
    </lineage>
</organism>
<keyword evidence="6 9" id="KW-0472">Membrane</keyword>
<feature type="transmembrane region" description="Helical" evidence="9">
    <location>
        <begin position="353"/>
        <end position="371"/>
    </location>
</feature>
<evidence type="ECO:0000256" key="9">
    <source>
        <dbReference type="SAM" id="Phobius"/>
    </source>
</evidence>
<name>A0A917KN96_9ACTN</name>
<gene>
    <name evidence="12" type="ORF">GCM10010121_033120</name>
</gene>
<comment type="subcellular location">
    <subcellularLocation>
        <location evidence="1">Cell membrane</location>
        <topology evidence="1">Multi-pass membrane protein</topology>
    </subcellularLocation>
</comment>
<keyword evidence="5 9" id="KW-1133">Transmembrane helix</keyword>
<dbReference type="InterPro" id="IPR050879">
    <property type="entry name" value="Acyltransferase_3"/>
</dbReference>
<feature type="transmembrane region" description="Helical" evidence="9">
    <location>
        <begin position="383"/>
        <end position="406"/>
    </location>
</feature>
<keyword evidence="7 12" id="KW-0012">Acyltransferase</keyword>
<dbReference type="AlphaFoldDB" id="A0A917KN96"/>
<proteinExistence type="predicted"/>
<dbReference type="GO" id="GO:0009103">
    <property type="term" value="P:lipopolysaccharide biosynthetic process"/>
    <property type="evidence" value="ECO:0007669"/>
    <property type="project" value="TreeGrafter"/>
</dbReference>
<dbReference type="GO" id="GO:0005886">
    <property type="term" value="C:plasma membrane"/>
    <property type="evidence" value="ECO:0007669"/>
    <property type="project" value="UniProtKB-SubCell"/>
</dbReference>